<evidence type="ECO:0000313" key="2">
    <source>
        <dbReference type="EMBL" id="RAJ02403.1"/>
    </source>
</evidence>
<dbReference type="EMBL" id="QLLL01000006">
    <property type="protein sequence ID" value="RAJ02403.1"/>
    <property type="molecule type" value="Genomic_DNA"/>
</dbReference>
<protein>
    <recommendedName>
        <fullName evidence="4">Glycosyl hydrolase family 99</fullName>
    </recommendedName>
</protein>
<name>A0A327QGF6_9BACT</name>
<evidence type="ECO:0008006" key="4">
    <source>
        <dbReference type="Google" id="ProtNLM"/>
    </source>
</evidence>
<evidence type="ECO:0000256" key="1">
    <source>
        <dbReference type="SAM" id="SignalP"/>
    </source>
</evidence>
<dbReference type="PROSITE" id="PS51257">
    <property type="entry name" value="PROKAR_LIPOPROTEIN"/>
    <property type="match status" value="1"/>
</dbReference>
<reference evidence="2 3" key="1">
    <citation type="submission" date="2018-06" db="EMBL/GenBank/DDBJ databases">
        <title>Genomic Encyclopedia of Archaeal and Bacterial Type Strains, Phase II (KMG-II): from individual species to whole genera.</title>
        <authorList>
            <person name="Goeker M."/>
        </authorList>
    </citation>
    <scope>NUCLEOTIDE SEQUENCE [LARGE SCALE GENOMIC DNA]</scope>
    <source>
        <strain evidence="2 3">DSM 23857</strain>
    </source>
</reference>
<keyword evidence="1" id="KW-0732">Signal</keyword>
<feature type="chain" id="PRO_5016459556" description="Glycosyl hydrolase family 99" evidence="1">
    <location>
        <begin position="24"/>
        <end position="448"/>
    </location>
</feature>
<accession>A0A327QGF6</accession>
<organism evidence="2 3">
    <name type="scientific">Chitinophaga skermanii</name>
    <dbReference type="NCBI Taxonomy" id="331697"/>
    <lineage>
        <taxon>Bacteria</taxon>
        <taxon>Pseudomonadati</taxon>
        <taxon>Bacteroidota</taxon>
        <taxon>Chitinophagia</taxon>
        <taxon>Chitinophagales</taxon>
        <taxon>Chitinophagaceae</taxon>
        <taxon>Chitinophaga</taxon>
    </lineage>
</organism>
<gene>
    <name evidence="2" type="ORF">LX64_03416</name>
</gene>
<dbReference type="Gene3D" id="3.20.20.80">
    <property type="entry name" value="Glycosidases"/>
    <property type="match status" value="1"/>
</dbReference>
<dbReference type="OrthoDB" id="9783748at2"/>
<comment type="caution">
    <text evidence="2">The sequence shown here is derived from an EMBL/GenBank/DDBJ whole genome shotgun (WGS) entry which is preliminary data.</text>
</comment>
<dbReference type="AlphaFoldDB" id="A0A327QGF6"/>
<sequence length="448" mass="50097">MKKVCLFVSILTIVAIIACSSKSDNNITGGGGTGPGPGTGTEKDTVYNETGCLYTSYNKLVMAGYQGWFAAVGDESNRGWYHLQNGSCGGFLPGCASVDMWPDVSEYTKTYKTPFKFADGKDAFMYSPYDESTIDLHFKWMKDYGIDGVFMQRFVVEIKKSNPAGKRHFNKVLQNALIAAKKYDRAICVMYDLSGCNSADVAYIQEDWNELVNTFKLFSNTDNPTYLRHNKRPLVVLWGVGFNDNRQYSISDVDKLVTNLKGKNNRVSLMLGVPYYWRTMRNDTENSPSLHPLIKRADIVMPWAVGRYNNNNYAQVAGGELVGDLQWCNTNNITYVPLVFPGFSWGNLKNDPASYNSIPREKGDFLWKQMAGAKMSGAQSLYVAMFDEIDEGTAIYKCLQEGNLPLNGSKKFVGIESDVAPDYYLWLTGQAGKWMRGEGTYGATKPTR</sequence>
<keyword evidence="3" id="KW-1185">Reference proteome</keyword>
<dbReference type="CDD" id="cd11576">
    <property type="entry name" value="GH99_GH71_like_2"/>
    <property type="match status" value="1"/>
</dbReference>
<proteinExistence type="predicted"/>
<dbReference type="Proteomes" id="UP000249547">
    <property type="component" value="Unassembled WGS sequence"/>
</dbReference>
<evidence type="ECO:0000313" key="3">
    <source>
        <dbReference type="Proteomes" id="UP000249547"/>
    </source>
</evidence>
<feature type="signal peptide" evidence="1">
    <location>
        <begin position="1"/>
        <end position="23"/>
    </location>
</feature>
<dbReference type="RefSeq" id="WP_111598847.1">
    <property type="nucleotide sequence ID" value="NZ_QLLL01000006.1"/>
</dbReference>